<dbReference type="SUPFAM" id="SSF52821">
    <property type="entry name" value="Rhodanese/Cell cycle control phosphatase"/>
    <property type="match status" value="1"/>
</dbReference>
<dbReference type="PROSITE" id="PS50206">
    <property type="entry name" value="RHODANESE_3"/>
    <property type="match status" value="1"/>
</dbReference>
<organism evidence="6 7">
    <name type="scientific">Trichoderma gamsii</name>
    <dbReference type="NCBI Taxonomy" id="398673"/>
    <lineage>
        <taxon>Eukaryota</taxon>
        <taxon>Fungi</taxon>
        <taxon>Dikarya</taxon>
        <taxon>Ascomycota</taxon>
        <taxon>Pezizomycotina</taxon>
        <taxon>Sordariomycetes</taxon>
        <taxon>Hypocreomycetidae</taxon>
        <taxon>Hypocreales</taxon>
        <taxon>Hypocreaceae</taxon>
        <taxon>Trichoderma</taxon>
    </lineage>
</organism>
<evidence type="ECO:0000256" key="1">
    <source>
        <dbReference type="PROSITE-ProRule" id="PRU00108"/>
    </source>
</evidence>
<keyword evidence="1 2" id="KW-0238">DNA-binding</keyword>
<dbReference type="PROSITE" id="PS50071">
    <property type="entry name" value="HOMEOBOX_2"/>
    <property type="match status" value="1"/>
</dbReference>
<protein>
    <recommendedName>
        <fullName evidence="8">Rhodanese domain-containing protein</fullName>
    </recommendedName>
</protein>
<dbReference type="Proteomes" id="UP000236546">
    <property type="component" value="Unassembled WGS sequence"/>
</dbReference>
<feature type="domain" description="Rhodanese" evidence="5">
    <location>
        <begin position="670"/>
        <end position="784"/>
    </location>
</feature>
<comment type="caution">
    <text evidence="6">The sequence shown here is derived from an EMBL/GenBank/DDBJ whole genome shotgun (WGS) entry which is preliminary data.</text>
</comment>
<evidence type="ECO:0000313" key="6">
    <source>
        <dbReference type="EMBL" id="PNP44981.1"/>
    </source>
</evidence>
<feature type="region of interest" description="Disordered" evidence="3">
    <location>
        <begin position="903"/>
        <end position="980"/>
    </location>
</feature>
<dbReference type="Pfam" id="PF00046">
    <property type="entry name" value="Homeodomain"/>
    <property type="match status" value="1"/>
</dbReference>
<dbReference type="GO" id="GO:0003677">
    <property type="term" value="F:DNA binding"/>
    <property type="evidence" value="ECO:0007669"/>
    <property type="project" value="UniProtKB-UniRule"/>
</dbReference>
<feature type="domain" description="Homeobox" evidence="4">
    <location>
        <begin position="575"/>
        <end position="635"/>
    </location>
</feature>
<dbReference type="GO" id="GO:0005634">
    <property type="term" value="C:nucleus"/>
    <property type="evidence" value="ECO:0007669"/>
    <property type="project" value="UniProtKB-SubCell"/>
</dbReference>
<dbReference type="AlphaFoldDB" id="A0A2K0THH9"/>
<evidence type="ECO:0000256" key="2">
    <source>
        <dbReference type="RuleBase" id="RU000682"/>
    </source>
</evidence>
<gene>
    <name evidence="6" type="ORF">TGAMA5MH_03396</name>
</gene>
<evidence type="ECO:0000313" key="7">
    <source>
        <dbReference type="Proteomes" id="UP000236546"/>
    </source>
</evidence>
<feature type="compositionally biased region" description="Polar residues" evidence="3">
    <location>
        <begin position="495"/>
        <end position="507"/>
    </location>
</feature>
<keyword evidence="1 2" id="KW-0539">Nucleus</keyword>
<feature type="region of interest" description="Disordered" evidence="3">
    <location>
        <begin position="495"/>
        <end position="534"/>
    </location>
</feature>
<dbReference type="Pfam" id="PF00581">
    <property type="entry name" value="Rhodanese"/>
    <property type="match status" value="1"/>
</dbReference>
<dbReference type="InterPro" id="IPR001356">
    <property type="entry name" value="HD"/>
</dbReference>
<dbReference type="Gene3D" id="1.10.10.60">
    <property type="entry name" value="Homeodomain-like"/>
    <property type="match status" value="1"/>
</dbReference>
<evidence type="ECO:0008006" key="8">
    <source>
        <dbReference type="Google" id="ProtNLM"/>
    </source>
</evidence>
<evidence type="ECO:0000259" key="4">
    <source>
        <dbReference type="PROSITE" id="PS50071"/>
    </source>
</evidence>
<proteinExistence type="predicted"/>
<sequence>MSDQQSYVTIRARQPADGAGISNGASPGMGPRDAYARSATHDISRASFHVKHIGQFAQRLEDSAARAFPNRGRPSQRYKNVQSLLMHWGSDDLFVLPELEDLGKCLQDDYAFGTEIYSIPSENSHLELMMRIGQLIRDHESPDTLFIVYYGGHARIDESRQSTWCATRDPGSPWLQWSAIQTLLERSKSDVLILLDCCAGAASATFPTGNSVTETISASSWDAIAPDPGSYSFTNALIEVLQEWRHRAFSAAMLHAEVLARLKHPRPITINGKHFEARSTPVHFMMTANHRAPSIELSRTQPVEKRSMSAPTIPHMDVEPVGGHVGGPVGGVAGMELAGRAGNPADALIGNPFPSEPTEDTPHVMISLALEDDQRLDINAWEQWLNAFPAMAKYVKIQGVFKSHSTLVLVSMPVMVWDLLPEDPATSFIAFIRSNNIAAAQKPQQTPVATPVPASQHQSEALAPDTASFISGVSGTTFAPTETSRFGDQFRQFSFNSARGTRSTRNVASSSQPASAQPDPASSSSHQPPFSRSMSAAVSVPPVYSGSSSLSTSPVISRQMILNQQQSQRRTTFDGRDVPEPQSFSAHVEKRLEEYYQNHPLPNDGESAFLASNLGIEPFHLGLWFHHRRERDLVTNRLATMKVGDIPFSEGGGPLLILPADLSQLLDISQPGQVLLFDIRPQSEYQRSHIRGAINLRVPQIFIKDASLEMIGRTISEEHGHDAFSKWKEARCMVFYSRGLESAWECPSAALLLYKLAESGWTGRSFVLKGHYREFSVSFGQHIIDSKRALGAEAAEQSAELTTEAAVDPTLNFERYTQWLTHVEEEDRSRTNASSPTRTIERTEFVENQEQELEAELMARCGDLYRKIRDVQADRDPSWNDNFDIKAPMVEYLDRGLRKVRAYQPSPPQMPPSSKLAAEYFDRPPHEQDDVEGYVEVGKDGDSTSAMRSGSLSADKASPSEEPLRKGRGGGLLNKVFRRA</sequence>
<dbReference type="EMBL" id="MTYH01000027">
    <property type="protein sequence ID" value="PNP44981.1"/>
    <property type="molecule type" value="Genomic_DNA"/>
</dbReference>
<feature type="region of interest" description="Disordered" evidence="3">
    <location>
        <begin position="442"/>
        <end position="463"/>
    </location>
</feature>
<feature type="DNA-binding region" description="Homeobox" evidence="1">
    <location>
        <begin position="577"/>
        <end position="636"/>
    </location>
</feature>
<feature type="compositionally biased region" description="Polar residues" evidence="3">
    <location>
        <begin position="943"/>
        <end position="952"/>
    </location>
</feature>
<dbReference type="InterPro" id="IPR001763">
    <property type="entry name" value="Rhodanese-like_dom"/>
</dbReference>
<dbReference type="OrthoDB" id="4760831at2759"/>
<dbReference type="SUPFAM" id="SSF46689">
    <property type="entry name" value="Homeodomain-like"/>
    <property type="match status" value="1"/>
</dbReference>
<feature type="compositionally biased region" description="Polar residues" evidence="3">
    <location>
        <begin position="442"/>
        <end position="459"/>
    </location>
</feature>
<accession>A0A2K0THH9</accession>
<dbReference type="SMART" id="SM00450">
    <property type="entry name" value="RHOD"/>
    <property type="match status" value="1"/>
</dbReference>
<keyword evidence="1 2" id="KW-0371">Homeobox</keyword>
<name>A0A2K0THH9_9HYPO</name>
<dbReference type="InterPro" id="IPR036873">
    <property type="entry name" value="Rhodanese-like_dom_sf"/>
</dbReference>
<feature type="compositionally biased region" description="Low complexity" evidence="3">
    <location>
        <begin position="508"/>
        <end position="534"/>
    </location>
</feature>
<dbReference type="Gene3D" id="3.40.250.10">
    <property type="entry name" value="Rhodanese-like domain"/>
    <property type="match status" value="1"/>
</dbReference>
<comment type="subcellular location">
    <subcellularLocation>
        <location evidence="1 2">Nucleus</location>
    </subcellularLocation>
</comment>
<evidence type="ECO:0000259" key="5">
    <source>
        <dbReference type="PROSITE" id="PS50206"/>
    </source>
</evidence>
<evidence type="ECO:0000256" key="3">
    <source>
        <dbReference type="SAM" id="MobiDB-lite"/>
    </source>
</evidence>
<feature type="region of interest" description="Disordered" evidence="3">
    <location>
        <begin position="1"/>
        <end position="37"/>
    </location>
</feature>
<dbReference type="InterPro" id="IPR009057">
    <property type="entry name" value="Homeodomain-like_sf"/>
</dbReference>
<reference evidence="6 7" key="1">
    <citation type="submission" date="2017-02" db="EMBL/GenBank/DDBJ databases">
        <title>Genomes of Trichoderma spp. with biocontrol activity.</title>
        <authorList>
            <person name="Gardiner D."/>
            <person name="Kazan K."/>
            <person name="Vos C."/>
            <person name="Harvey P."/>
        </authorList>
    </citation>
    <scope>NUCLEOTIDE SEQUENCE [LARGE SCALE GENOMIC DNA]</scope>
    <source>
        <strain evidence="6 7">A5MH</strain>
    </source>
</reference>